<evidence type="ECO:0000313" key="3">
    <source>
        <dbReference type="Proteomes" id="UP001268651"/>
    </source>
</evidence>
<dbReference type="InterPro" id="IPR019734">
    <property type="entry name" value="TPR_rpt"/>
</dbReference>
<gene>
    <name evidence="2" type="ORF">RXV94_11550</name>
</gene>
<proteinExistence type="predicted"/>
<organism evidence="2 3">
    <name type="scientific">Gilvirhabdus luticola</name>
    <dbReference type="NCBI Taxonomy" id="3079858"/>
    <lineage>
        <taxon>Bacteria</taxon>
        <taxon>Pseudomonadati</taxon>
        <taxon>Bacteroidota</taxon>
        <taxon>Flavobacteriia</taxon>
        <taxon>Flavobacteriales</taxon>
        <taxon>Flavobacteriaceae</taxon>
        <taxon>Gilvirhabdus</taxon>
    </lineage>
</organism>
<evidence type="ECO:0000313" key="2">
    <source>
        <dbReference type="EMBL" id="MDU8886797.1"/>
    </source>
</evidence>
<comment type="caution">
    <text evidence="2">The sequence shown here is derived from an EMBL/GenBank/DDBJ whole genome shotgun (WGS) entry which is preliminary data.</text>
</comment>
<evidence type="ECO:0000256" key="1">
    <source>
        <dbReference type="PROSITE-ProRule" id="PRU00339"/>
    </source>
</evidence>
<dbReference type="InterPro" id="IPR011990">
    <property type="entry name" value="TPR-like_helical_dom_sf"/>
</dbReference>
<dbReference type="RefSeq" id="WP_316662894.1">
    <property type="nucleotide sequence ID" value="NZ_JAWHTF010000006.1"/>
</dbReference>
<accession>A0ABU3U8W6</accession>
<sequence>MSKLFIFLLIVCQIKVVEAQKVHSNKFDAFVKNAIELSEEALYNSTFDEALLFVDNSFFENFSTYESKHKIALTIQNIRIQSFQARLRQLSFNSDEHLSSLLDLLPSVEKLDDEILKAKFFTILSALYRSKNLDLCISYENKALVLFKKKADYKSVAELQATQVSRELDNFFRDNKKEEAIAMIQRFREEIDFSSKYSKYALAYNTRHLANIYRIYDINQKEALKLYKQSLNLREEIGFKPFITASYYSLGIVYSNLGMQEKAIIAYNESIQQAKKVHFIRYECNPYLSIGDIYLTKGDKEKAKDYYLKALKSASANNYENGINNAIEKISNIKN</sequence>
<reference evidence="2 3" key="1">
    <citation type="submission" date="2023-10" db="EMBL/GenBank/DDBJ databases">
        <title>Marimonas sp. nov. isolated from tidal mud flat.</title>
        <authorList>
            <person name="Jaincy N.J."/>
            <person name="Srinivasan S."/>
            <person name="Lee S.-S."/>
        </authorList>
    </citation>
    <scope>NUCLEOTIDE SEQUENCE [LARGE SCALE GENOMIC DNA]</scope>
    <source>
        <strain evidence="2 3">MJ-SS3</strain>
    </source>
</reference>
<dbReference type="PROSITE" id="PS50005">
    <property type="entry name" value="TPR"/>
    <property type="match status" value="2"/>
</dbReference>
<dbReference type="Pfam" id="PF13181">
    <property type="entry name" value="TPR_8"/>
    <property type="match status" value="1"/>
</dbReference>
<name>A0ABU3U8W6_9FLAO</name>
<protein>
    <submittedName>
        <fullName evidence="2">Tetratricopeptide repeat protein</fullName>
    </submittedName>
</protein>
<dbReference type="Pfam" id="PF13424">
    <property type="entry name" value="TPR_12"/>
    <property type="match status" value="1"/>
</dbReference>
<dbReference type="SUPFAM" id="SSF48452">
    <property type="entry name" value="TPR-like"/>
    <property type="match status" value="1"/>
</dbReference>
<dbReference type="Gene3D" id="1.25.40.10">
    <property type="entry name" value="Tetratricopeptide repeat domain"/>
    <property type="match status" value="1"/>
</dbReference>
<dbReference type="SMART" id="SM00028">
    <property type="entry name" value="TPR"/>
    <property type="match status" value="2"/>
</dbReference>
<keyword evidence="1" id="KW-0802">TPR repeat</keyword>
<feature type="repeat" description="TPR" evidence="1">
    <location>
        <begin position="244"/>
        <end position="277"/>
    </location>
</feature>
<feature type="repeat" description="TPR" evidence="1">
    <location>
        <begin position="284"/>
        <end position="317"/>
    </location>
</feature>
<dbReference type="EMBL" id="JAWHTF010000006">
    <property type="protein sequence ID" value="MDU8886797.1"/>
    <property type="molecule type" value="Genomic_DNA"/>
</dbReference>
<keyword evidence="3" id="KW-1185">Reference proteome</keyword>
<dbReference type="Proteomes" id="UP001268651">
    <property type="component" value="Unassembled WGS sequence"/>
</dbReference>